<proteinExistence type="predicted"/>
<evidence type="ECO:0008006" key="4">
    <source>
        <dbReference type="Google" id="ProtNLM"/>
    </source>
</evidence>
<evidence type="ECO:0000313" key="2">
    <source>
        <dbReference type="EMBL" id="KIJ07238.1"/>
    </source>
</evidence>
<dbReference type="AlphaFoldDB" id="A0A0C9T7U2"/>
<gene>
    <name evidence="2" type="ORF">PAXINDRAFT_103041</name>
</gene>
<name>A0A0C9T7U2_PAXIN</name>
<reference evidence="3" key="2">
    <citation type="submission" date="2015-01" db="EMBL/GenBank/DDBJ databases">
        <title>Evolutionary Origins and Diversification of the Mycorrhizal Mutualists.</title>
        <authorList>
            <consortium name="DOE Joint Genome Institute"/>
            <consortium name="Mycorrhizal Genomics Consortium"/>
            <person name="Kohler A."/>
            <person name="Kuo A."/>
            <person name="Nagy L.G."/>
            <person name="Floudas D."/>
            <person name="Copeland A."/>
            <person name="Barry K.W."/>
            <person name="Cichocki N."/>
            <person name="Veneault-Fourrey C."/>
            <person name="LaButti K."/>
            <person name="Lindquist E.A."/>
            <person name="Lipzen A."/>
            <person name="Lundell T."/>
            <person name="Morin E."/>
            <person name="Murat C."/>
            <person name="Riley R."/>
            <person name="Ohm R."/>
            <person name="Sun H."/>
            <person name="Tunlid A."/>
            <person name="Henrissat B."/>
            <person name="Grigoriev I.V."/>
            <person name="Hibbett D.S."/>
            <person name="Martin F."/>
        </authorList>
    </citation>
    <scope>NUCLEOTIDE SEQUENCE [LARGE SCALE GENOMIC DNA]</scope>
    <source>
        <strain evidence="3">ATCC 200175</strain>
    </source>
</reference>
<feature type="region of interest" description="Disordered" evidence="1">
    <location>
        <begin position="109"/>
        <end position="135"/>
    </location>
</feature>
<accession>A0A0C9T7U2</accession>
<evidence type="ECO:0000313" key="3">
    <source>
        <dbReference type="Proteomes" id="UP000053647"/>
    </source>
</evidence>
<dbReference type="HOGENOM" id="CLU_1378297_0_0_1"/>
<evidence type="ECO:0000256" key="1">
    <source>
        <dbReference type="SAM" id="MobiDB-lite"/>
    </source>
</evidence>
<dbReference type="OrthoDB" id="2680604at2759"/>
<dbReference type="EMBL" id="KN819965">
    <property type="protein sequence ID" value="KIJ07238.1"/>
    <property type="molecule type" value="Genomic_DNA"/>
</dbReference>
<sequence>MQQPNYPGHGSSHSPSPRPAKADLQRAYRTKEVESFNLLRDVIKDITGEEIQTRNEILRKAIELLQSSRLQARNLGQHRAMGPAGHPGPQRLDPPPPPVTSGSWYTGSGIDTPPQQDGMSVRHTAPSGSSHRNAVAMPHIDPSQWSRLGNCEYDPAVFHSAGATSSYNHGYEAGGSSMPEIDALCEDLDLQSIQTGQYPYHPRSRNY</sequence>
<keyword evidence="3" id="KW-1185">Reference proteome</keyword>
<protein>
    <recommendedName>
        <fullName evidence="4">BHLH domain-containing protein</fullName>
    </recommendedName>
</protein>
<organism evidence="2 3">
    <name type="scientific">Paxillus involutus ATCC 200175</name>
    <dbReference type="NCBI Taxonomy" id="664439"/>
    <lineage>
        <taxon>Eukaryota</taxon>
        <taxon>Fungi</taxon>
        <taxon>Dikarya</taxon>
        <taxon>Basidiomycota</taxon>
        <taxon>Agaricomycotina</taxon>
        <taxon>Agaricomycetes</taxon>
        <taxon>Agaricomycetidae</taxon>
        <taxon>Boletales</taxon>
        <taxon>Paxilineae</taxon>
        <taxon>Paxillaceae</taxon>
        <taxon>Paxillus</taxon>
    </lineage>
</organism>
<feature type="region of interest" description="Disordered" evidence="1">
    <location>
        <begin position="1"/>
        <end position="28"/>
    </location>
</feature>
<reference evidence="2 3" key="1">
    <citation type="submission" date="2014-06" db="EMBL/GenBank/DDBJ databases">
        <authorList>
            <consortium name="DOE Joint Genome Institute"/>
            <person name="Kuo A."/>
            <person name="Kohler A."/>
            <person name="Nagy L.G."/>
            <person name="Floudas D."/>
            <person name="Copeland A."/>
            <person name="Barry K.W."/>
            <person name="Cichocki N."/>
            <person name="Veneault-Fourrey C."/>
            <person name="LaButti K."/>
            <person name="Lindquist E.A."/>
            <person name="Lipzen A."/>
            <person name="Lundell T."/>
            <person name="Morin E."/>
            <person name="Murat C."/>
            <person name="Sun H."/>
            <person name="Tunlid A."/>
            <person name="Henrissat B."/>
            <person name="Grigoriev I.V."/>
            <person name="Hibbett D.S."/>
            <person name="Martin F."/>
            <person name="Nordberg H.P."/>
            <person name="Cantor M.N."/>
            <person name="Hua S.X."/>
        </authorList>
    </citation>
    <scope>NUCLEOTIDE SEQUENCE [LARGE SCALE GENOMIC DNA]</scope>
    <source>
        <strain evidence="2 3">ATCC 200175</strain>
    </source>
</reference>
<dbReference type="Proteomes" id="UP000053647">
    <property type="component" value="Unassembled WGS sequence"/>
</dbReference>